<evidence type="ECO:0000256" key="2">
    <source>
        <dbReference type="ARBA" id="ARBA00010333"/>
    </source>
</evidence>
<dbReference type="EMBL" id="CP019699">
    <property type="protein sequence ID" value="AQS57141.1"/>
    <property type="molecule type" value="Genomic_DNA"/>
</dbReference>
<accession>A0A1U9KAX1</accession>
<feature type="signal peptide" evidence="6">
    <location>
        <begin position="1"/>
        <end position="21"/>
    </location>
</feature>
<feature type="region of interest" description="Disordered" evidence="5">
    <location>
        <begin position="28"/>
        <end position="52"/>
    </location>
</feature>
<dbReference type="SMART" id="SM00062">
    <property type="entry name" value="PBPb"/>
    <property type="match status" value="1"/>
</dbReference>
<dbReference type="Proteomes" id="UP000188603">
    <property type="component" value="Chromosome"/>
</dbReference>
<keyword evidence="9" id="KW-1185">Reference proteome</keyword>
<evidence type="ECO:0000313" key="8">
    <source>
        <dbReference type="EMBL" id="AQS57141.1"/>
    </source>
</evidence>
<evidence type="ECO:0000259" key="7">
    <source>
        <dbReference type="SMART" id="SM00062"/>
    </source>
</evidence>
<feature type="chain" id="PRO_5038369591" evidence="6">
    <location>
        <begin position="22"/>
        <end position="281"/>
    </location>
</feature>
<dbReference type="PANTHER" id="PTHR35936:SF34">
    <property type="entry name" value="ABC TRANSPORTER EXTRACELLULAR-BINDING PROTEIN YCKB-RELATED"/>
    <property type="match status" value="1"/>
</dbReference>
<dbReference type="KEGG" id="ntr:B0W44_16695"/>
<comment type="similarity">
    <text evidence="2 4">Belongs to the bacterial solute-binding protein 3 family.</text>
</comment>
<dbReference type="CDD" id="cd13713">
    <property type="entry name" value="PBP2_Cystine_like_1"/>
    <property type="match status" value="1"/>
</dbReference>
<gene>
    <name evidence="8" type="ORF">B0W44_16695</name>
</gene>
<evidence type="ECO:0000256" key="1">
    <source>
        <dbReference type="ARBA" id="ARBA00004196"/>
    </source>
</evidence>
<dbReference type="InterPro" id="IPR001638">
    <property type="entry name" value="Solute-binding_3/MltF_N"/>
</dbReference>
<dbReference type="Pfam" id="PF00497">
    <property type="entry name" value="SBP_bac_3"/>
    <property type="match status" value="1"/>
</dbReference>
<dbReference type="GO" id="GO:0030313">
    <property type="term" value="C:cell envelope"/>
    <property type="evidence" value="ECO:0007669"/>
    <property type="project" value="UniProtKB-SubCell"/>
</dbReference>
<evidence type="ECO:0000256" key="5">
    <source>
        <dbReference type="SAM" id="MobiDB-lite"/>
    </source>
</evidence>
<feature type="domain" description="Solute-binding protein family 3/N-terminal" evidence="7">
    <location>
        <begin position="58"/>
        <end position="276"/>
    </location>
</feature>
<evidence type="ECO:0000256" key="6">
    <source>
        <dbReference type="SAM" id="SignalP"/>
    </source>
</evidence>
<reference evidence="8 9" key="1">
    <citation type="journal article" date="2015" name="Int. J. Syst. Evol. Microbiol.">
        <title>Novibacillus thermophilus gen. nov., sp. nov., a Gram-staining-negative and moderately thermophilic member of the family Thermoactinomycetaceae.</title>
        <authorList>
            <person name="Yang G."/>
            <person name="Chen J."/>
            <person name="Zhou S."/>
        </authorList>
    </citation>
    <scope>NUCLEOTIDE SEQUENCE [LARGE SCALE GENOMIC DNA]</scope>
    <source>
        <strain evidence="8 9">SG-1</strain>
    </source>
</reference>
<evidence type="ECO:0000256" key="3">
    <source>
        <dbReference type="ARBA" id="ARBA00022729"/>
    </source>
</evidence>
<protein>
    <submittedName>
        <fullName evidence="8">ABC transporter substrate-binding protein</fullName>
    </submittedName>
</protein>
<dbReference type="PROSITE" id="PS01039">
    <property type="entry name" value="SBP_BACTERIAL_3"/>
    <property type="match status" value="1"/>
</dbReference>
<organism evidence="8 9">
    <name type="scientific">Novibacillus thermophilus</name>
    <dbReference type="NCBI Taxonomy" id="1471761"/>
    <lineage>
        <taxon>Bacteria</taxon>
        <taxon>Bacillati</taxon>
        <taxon>Bacillota</taxon>
        <taxon>Bacilli</taxon>
        <taxon>Bacillales</taxon>
        <taxon>Thermoactinomycetaceae</taxon>
        <taxon>Novibacillus</taxon>
    </lineage>
</organism>
<dbReference type="STRING" id="1471761.B0W44_16695"/>
<dbReference type="PANTHER" id="PTHR35936">
    <property type="entry name" value="MEMBRANE-BOUND LYTIC MUREIN TRANSGLYCOSYLASE F"/>
    <property type="match status" value="1"/>
</dbReference>
<dbReference type="PROSITE" id="PS51257">
    <property type="entry name" value="PROKAR_LIPOPROTEIN"/>
    <property type="match status" value="1"/>
</dbReference>
<feature type="compositionally biased region" description="Acidic residues" evidence="5">
    <location>
        <begin position="40"/>
        <end position="52"/>
    </location>
</feature>
<dbReference type="InterPro" id="IPR018313">
    <property type="entry name" value="SBP_3_CS"/>
</dbReference>
<sequence length="281" mass="30376">MFQRKYWGLACVLLLSVVVIACGSADSESGAAGGSGAEVTGEESADQETEGAVENDKVFTFAMSGLYPPFNYQEGGELVGFDVEIGQALAEKMGMEAEPVTNPWQTILAALNSGKFDAIIGSMAITEEREKEADFSNPYYESGAQIFVAEDNDAIQSEEDITGKKIGVVVSSTFEEVAKEYTDHVDTYDSDVTALQDLLVKGRLDAVITDELVGKHAIHANGLDIKPVGDPLYVDQMGIPVQKGNEELLEKINKALEEIMNDGTYAEISEKYFGEDISKDL</sequence>
<evidence type="ECO:0000256" key="4">
    <source>
        <dbReference type="RuleBase" id="RU003744"/>
    </source>
</evidence>
<proteinExistence type="inferred from homology"/>
<dbReference type="AlphaFoldDB" id="A0A1U9KAX1"/>
<keyword evidence="3 6" id="KW-0732">Signal</keyword>
<dbReference type="RefSeq" id="WP_077721004.1">
    <property type="nucleotide sequence ID" value="NZ_CP019699.1"/>
</dbReference>
<evidence type="ECO:0000313" key="9">
    <source>
        <dbReference type="Proteomes" id="UP000188603"/>
    </source>
</evidence>
<name>A0A1U9KAX1_9BACL</name>
<dbReference type="SUPFAM" id="SSF53850">
    <property type="entry name" value="Periplasmic binding protein-like II"/>
    <property type="match status" value="1"/>
</dbReference>
<dbReference type="OrthoDB" id="9774451at2"/>
<dbReference type="Gene3D" id="3.40.190.10">
    <property type="entry name" value="Periplasmic binding protein-like II"/>
    <property type="match status" value="2"/>
</dbReference>
<comment type="subcellular location">
    <subcellularLocation>
        <location evidence="1">Cell envelope</location>
    </subcellularLocation>
</comment>